<gene>
    <name evidence="1" type="ORF">H0235_002658</name>
</gene>
<dbReference type="AlphaFoldDB" id="A0A834UED7"/>
<accession>A0A834UED7</accession>
<keyword evidence="2" id="KW-1185">Reference proteome</keyword>
<proteinExistence type="predicted"/>
<reference evidence="1" key="1">
    <citation type="journal article" date="2020" name="G3 (Bethesda)">
        <title>High-Quality Assemblies for Three Invasive Social Wasps from the &lt;i&gt;Vespula&lt;/i&gt; Genus.</title>
        <authorList>
            <person name="Harrop T.W.R."/>
            <person name="Guhlin J."/>
            <person name="McLaughlin G.M."/>
            <person name="Permina E."/>
            <person name="Stockwell P."/>
            <person name="Gilligan J."/>
            <person name="Le Lec M.F."/>
            <person name="Gruber M.A.M."/>
            <person name="Quinn O."/>
            <person name="Lovegrove M."/>
            <person name="Duncan E.J."/>
            <person name="Remnant E.J."/>
            <person name="Van Eeckhoven J."/>
            <person name="Graham B."/>
            <person name="Knapp R.A."/>
            <person name="Langford K.W."/>
            <person name="Kronenberg Z."/>
            <person name="Press M.O."/>
            <person name="Eacker S.M."/>
            <person name="Wilson-Rankin E.E."/>
            <person name="Purcell J."/>
            <person name="Lester P.J."/>
            <person name="Dearden P.K."/>
        </authorList>
    </citation>
    <scope>NUCLEOTIDE SEQUENCE</scope>
    <source>
        <strain evidence="1">Volc-1</strain>
    </source>
</reference>
<comment type="caution">
    <text evidence="1">The sequence shown here is derived from an EMBL/GenBank/DDBJ whole genome shotgun (WGS) entry which is preliminary data.</text>
</comment>
<name>A0A834UED7_VESPE</name>
<evidence type="ECO:0000313" key="1">
    <source>
        <dbReference type="EMBL" id="KAF7434467.1"/>
    </source>
</evidence>
<sequence>MLPQTPDIIPTTLNQVTPWCQTNVLLFINESMVFNANKEYFYNAKEYLKRWQRDLGERKGLWTVNRASTLRSMLNHRQASSRRLVDAHETASAFL</sequence>
<dbReference type="Proteomes" id="UP000600918">
    <property type="component" value="Unassembled WGS sequence"/>
</dbReference>
<dbReference type="EMBL" id="JACSDY010000002">
    <property type="protein sequence ID" value="KAF7434467.1"/>
    <property type="molecule type" value="Genomic_DNA"/>
</dbReference>
<evidence type="ECO:0000313" key="2">
    <source>
        <dbReference type="Proteomes" id="UP000600918"/>
    </source>
</evidence>
<organism evidence="1 2">
    <name type="scientific">Vespula pensylvanica</name>
    <name type="common">Western yellow jacket</name>
    <name type="synonym">Wasp</name>
    <dbReference type="NCBI Taxonomy" id="30213"/>
    <lineage>
        <taxon>Eukaryota</taxon>
        <taxon>Metazoa</taxon>
        <taxon>Ecdysozoa</taxon>
        <taxon>Arthropoda</taxon>
        <taxon>Hexapoda</taxon>
        <taxon>Insecta</taxon>
        <taxon>Pterygota</taxon>
        <taxon>Neoptera</taxon>
        <taxon>Endopterygota</taxon>
        <taxon>Hymenoptera</taxon>
        <taxon>Apocrita</taxon>
        <taxon>Aculeata</taxon>
        <taxon>Vespoidea</taxon>
        <taxon>Vespidae</taxon>
        <taxon>Vespinae</taxon>
        <taxon>Vespula</taxon>
    </lineage>
</organism>
<protein>
    <submittedName>
        <fullName evidence="1">Uncharacterized protein</fullName>
    </submittedName>
</protein>